<dbReference type="EMBL" id="BQKY01000009">
    <property type="protein sequence ID" value="GJN91634.1"/>
    <property type="molecule type" value="Genomic_DNA"/>
</dbReference>
<accession>A0AAV5GNX9</accession>
<evidence type="ECO:0000313" key="1">
    <source>
        <dbReference type="EMBL" id="GJN91634.1"/>
    </source>
</evidence>
<reference evidence="1 2" key="1">
    <citation type="submission" date="2021-12" db="EMBL/GenBank/DDBJ databases">
        <title>High titer production of polyol ester of fatty acids by Rhodotorula paludigena BS15 towards product separation-free biomass refinery.</title>
        <authorList>
            <person name="Mano J."/>
            <person name="Ono H."/>
            <person name="Tanaka T."/>
            <person name="Naito K."/>
            <person name="Sushida H."/>
            <person name="Ike M."/>
            <person name="Tokuyasu K."/>
            <person name="Kitaoka M."/>
        </authorList>
    </citation>
    <scope>NUCLEOTIDE SEQUENCE [LARGE SCALE GENOMIC DNA]</scope>
    <source>
        <strain evidence="1 2">BS15</strain>
    </source>
</reference>
<dbReference type="AlphaFoldDB" id="A0AAV5GNX9"/>
<protein>
    <submittedName>
        <fullName evidence="1">Uncharacterized protein</fullName>
    </submittedName>
</protein>
<gene>
    <name evidence="1" type="ORF">Rhopal_004657-T1</name>
</gene>
<name>A0AAV5GNX9_9BASI</name>
<keyword evidence="2" id="KW-1185">Reference proteome</keyword>
<dbReference type="Proteomes" id="UP001342314">
    <property type="component" value="Unassembled WGS sequence"/>
</dbReference>
<proteinExistence type="predicted"/>
<evidence type="ECO:0000313" key="2">
    <source>
        <dbReference type="Proteomes" id="UP001342314"/>
    </source>
</evidence>
<comment type="caution">
    <text evidence="1">The sequence shown here is derived from an EMBL/GenBank/DDBJ whole genome shotgun (WGS) entry which is preliminary data.</text>
</comment>
<sequence>MTSEPGIQVYADYSSPDQRPDWANLEQHGPALELEHLELRRGNFHWERHLARLNGARFFPNLKTLVLRNMLPSWVEPFYRNLHLVSLSLTAVSDVPFDLSDPFWRQLERLDVQVESPFQGQHGSSISAFLQNVPFVCLLCFTGE</sequence>
<organism evidence="1 2">
    <name type="scientific">Rhodotorula paludigena</name>
    <dbReference type="NCBI Taxonomy" id="86838"/>
    <lineage>
        <taxon>Eukaryota</taxon>
        <taxon>Fungi</taxon>
        <taxon>Dikarya</taxon>
        <taxon>Basidiomycota</taxon>
        <taxon>Pucciniomycotina</taxon>
        <taxon>Microbotryomycetes</taxon>
        <taxon>Sporidiobolales</taxon>
        <taxon>Sporidiobolaceae</taxon>
        <taxon>Rhodotorula</taxon>
    </lineage>
</organism>